<dbReference type="GO" id="GO:0020037">
    <property type="term" value="F:heme binding"/>
    <property type="evidence" value="ECO:0007669"/>
    <property type="project" value="InterPro"/>
</dbReference>
<dbReference type="PROSITE" id="PS51007">
    <property type="entry name" value="CYTC"/>
    <property type="match status" value="1"/>
</dbReference>
<name>A0A1E5IWC6_SHECO</name>
<gene>
    <name evidence="7" type="ORF">BEL05_11915</name>
</gene>
<dbReference type="OrthoDB" id="9805202at2"/>
<keyword evidence="5" id="KW-0732">Signal</keyword>
<evidence type="ECO:0000256" key="1">
    <source>
        <dbReference type="ARBA" id="ARBA00022617"/>
    </source>
</evidence>
<feature type="signal peptide" evidence="5">
    <location>
        <begin position="1"/>
        <end position="22"/>
    </location>
</feature>
<dbReference type="Pfam" id="PF06537">
    <property type="entry name" value="DHOR"/>
    <property type="match status" value="1"/>
</dbReference>
<evidence type="ECO:0000313" key="8">
    <source>
        <dbReference type="Proteomes" id="UP000095230"/>
    </source>
</evidence>
<dbReference type="GO" id="GO:0009055">
    <property type="term" value="F:electron transfer activity"/>
    <property type="evidence" value="ECO:0007669"/>
    <property type="project" value="InterPro"/>
</dbReference>
<dbReference type="GO" id="GO:0046872">
    <property type="term" value="F:metal ion binding"/>
    <property type="evidence" value="ECO:0007669"/>
    <property type="project" value="UniProtKB-KW"/>
</dbReference>
<dbReference type="PANTHER" id="PTHR30600">
    <property type="entry name" value="CYTOCHROME C PEROXIDASE-RELATED"/>
    <property type="match status" value="1"/>
</dbReference>
<dbReference type="InterPro" id="IPR009056">
    <property type="entry name" value="Cyt_c-like_dom"/>
</dbReference>
<dbReference type="GO" id="GO:0004130">
    <property type="term" value="F:cytochrome-c peroxidase activity"/>
    <property type="evidence" value="ECO:0007669"/>
    <property type="project" value="TreeGrafter"/>
</dbReference>
<keyword evidence="1 4" id="KW-0349">Heme</keyword>
<sequence>MKPTTQLSYLVAVIACSLLLGGCGGSGDEVTEPVPEQIYPDYTDVTALGGDTTTFDASASGHGFSTPAPNLNAPGLAQHLAGDVNFETAFTTAPNSEHPDLDGLGPVFNNADCNSCHQRDGRNSTPIVPVGKARIKLGSDAGIFLRISKAPNQPCVTGTAANNYCAPIPVPNFGGQLFHRGVLKARADWEQNLFGGQADVYLSYATKVVSYPDGSQVTLKKPLFAVENPFDAPGETKQSSNLTSNLLQDDVLMGWRNGMPVFGLGLLEAIPEADILALVDENDTNGDKISGRANYVFDAVKAQKGDTHPVSLGRFGWKANTPSVRVQSLGALRGDIGITNPLFPDESIAGTSMHDSYLTRTGFVDSGSDEHGAPEASAAFSDDVVFYAETLAVPARRNSGNADVREGARLFELVNCSGCHQPRFVTKSTGEIGGKPMAEALKGQTIYPFSDMLLHDMGDELADGRPDFLANGNEWRTRPLWGIGLTQTVNPQAGFLHDGRAATIEEAILWHGGEAQTSTDKFMALSVTERTQLIDFVMSL</sequence>
<evidence type="ECO:0000256" key="4">
    <source>
        <dbReference type="PROSITE-ProRule" id="PRU00433"/>
    </source>
</evidence>
<dbReference type="InterPro" id="IPR036909">
    <property type="entry name" value="Cyt_c-like_dom_sf"/>
</dbReference>
<evidence type="ECO:0000313" key="7">
    <source>
        <dbReference type="EMBL" id="OEG74879.1"/>
    </source>
</evidence>
<comment type="caution">
    <text evidence="7">The sequence shown here is derived from an EMBL/GenBank/DDBJ whole genome shotgun (WGS) entry which is preliminary data.</text>
</comment>
<dbReference type="AlphaFoldDB" id="A0A1E5IWC6"/>
<dbReference type="PIRSF" id="PIRSF028099">
    <property type="entry name" value="DUF1111"/>
    <property type="match status" value="1"/>
</dbReference>
<proteinExistence type="predicted"/>
<dbReference type="EMBL" id="MCBT01000013">
    <property type="protein sequence ID" value="OEG74879.1"/>
    <property type="molecule type" value="Genomic_DNA"/>
</dbReference>
<dbReference type="InterPro" id="IPR010538">
    <property type="entry name" value="DHOR"/>
</dbReference>
<dbReference type="SUPFAM" id="SSF46626">
    <property type="entry name" value="Cytochrome c"/>
    <property type="match status" value="1"/>
</dbReference>
<evidence type="ECO:0000256" key="2">
    <source>
        <dbReference type="ARBA" id="ARBA00022723"/>
    </source>
</evidence>
<dbReference type="Gene3D" id="1.10.760.10">
    <property type="entry name" value="Cytochrome c-like domain"/>
    <property type="match status" value="1"/>
</dbReference>
<dbReference type="InterPro" id="IPR051395">
    <property type="entry name" value="Cytochrome_c_Peroxidase/MauG"/>
</dbReference>
<reference evidence="7 8" key="1">
    <citation type="submission" date="2016-07" db="EMBL/GenBank/DDBJ databases">
        <title>Whole-genome of two Shewanella species isolated from a digestive organ of sea cucumber Apostichopus japonicus Selenka 1867.</title>
        <authorList>
            <person name="Hong H.-H."/>
            <person name="Choi H."/>
            <person name="Cheon S."/>
            <person name="Oh J.-S."/>
            <person name="Lee H.-G."/>
            <person name="Park C."/>
        </authorList>
    </citation>
    <scope>NUCLEOTIDE SEQUENCE [LARGE SCALE GENOMIC DNA]</scope>
    <source>
        <strain evidence="7 8">CSB03KR</strain>
    </source>
</reference>
<organism evidence="7 8">
    <name type="scientific">Shewanella colwelliana</name>
    <name type="common">Alteromonas colwelliana</name>
    <dbReference type="NCBI Taxonomy" id="23"/>
    <lineage>
        <taxon>Bacteria</taxon>
        <taxon>Pseudomonadati</taxon>
        <taxon>Pseudomonadota</taxon>
        <taxon>Gammaproteobacteria</taxon>
        <taxon>Alteromonadales</taxon>
        <taxon>Shewanellaceae</taxon>
        <taxon>Shewanella</taxon>
    </lineage>
</organism>
<evidence type="ECO:0000259" key="6">
    <source>
        <dbReference type="PROSITE" id="PS51007"/>
    </source>
</evidence>
<dbReference type="RefSeq" id="WP_069670442.1">
    <property type="nucleotide sequence ID" value="NZ_JBNNIT010000015.1"/>
</dbReference>
<keyword evidence="3 4" id="KW-0408">Iron</keyword>
<evidence type="ECO:0000256" key="5">
    <source>
        <dbReference type="SAM" id="SignalP"/>
    </source>
</evidence>
<evidence type="ECO:0000256" key="3">
    <source>
        <dbReference type="ARBA" id="ARBA00023004"/>
    </source>
</evidence>
<dbReference type="STRING" id="23.BEL05_11915"/>
<accession>A0A1E5IWC6</accession>
<feature type="chain" id="PRO_5009179288" evidence="5">
    <location>
        <begin position="23"/>
        <end position="540"/>
    </location>
</feature>
<dbReference type="PANTHER" id="PTHR30600:SF4">
    <property type="entry name" value="CYTOCHROME C DOMAIN-CONTAINING PROTEIN"/>
    <property type="match status" value="1"/>
</dbReference>
<dbReference type="Proteomes" id="UP000095230">
    <property type="component" value="Unassembled WGS sequence"/>
</dbReference>
<feature type="domain" description="Cytochrome c" evidence="6">
    <location>
        <begin position="402"/>
        <end position="540"/>
    </location>
</feature>
<dbReference type="PROSITE" id="PS51257">
    <property type="entry name" value="PROKAR_LIPOPROTEIN"/>
    <property type="match status" value="1"/>
</dbReference>
<keyword evidence="2 4" id="KW-0479">Metal-binding</keyword>
<protein>
    <submittedName>
        <fullName evidence="7">Thiol oxidoreductase</fullName>
    </submittedName>
</protein>